<feature type="chain" id="PRO_5045962148" evidence="1">
    <location>
        <begin position="21"/>
        <end position="146"/>
    </location>
</feature>
<evidence type="ECO:0000313" key="3">
    <source>
        <dbReference type="Proteomes" id="UP001338137"/>
    </source>
</evidence>
<keyword evidence="1" id="KW-0732">Signal</keyword>
<name>A0ABU6FWB4_9BACL</name>
<accession>A0ABU6FWB4</accession>
<evidence type="ECO:0000313" key="2">
    <source>
        <dbReference type="EMBL" id="MEC0226035.1"/>
    </source>
</evidence>
<keyword evidence="3" id="KW-1185">Reference proteome</keyword>
<feature type="signal peptide" evidence="1">
    <location>
        <begin position="1"/>
        <end position="20"/>
    </location>
</feature>
<dbReference type="Proteomes" id="UP001338137">
    <property type="component" value="Unassembled WGS sequence"/>
</dbReference>
<protein>
    <submittedName>
        <fullName evidence="2">Uncharacterized protein</fullName>
    </submittedName>
</protein>
<organism evidence="2 3">
    <name type="scientific">Paenibacillus alba</name>
    <dbReference type="NCBI Taxonomy" id="1197127"/>
    <lineage>
        <taxon>Bacteria</taxon>
        <taxon>Bacillati</taxon>
        <taxon>Bacillota</taxon>
        <taxon>Bacilli</taxon>
        <taxon>Bacillales</taxon>
        <taxon>Paenibacillaceae</taxon>
        <taxon>Paenibacillus</taxon>
    </lineage>
</organism>
<reference evidence="2 3" key="1">
    <citation type="submission" date="2023-03" db="EMBL/GenBank/DDBJ databases">
        <title>Bacillus Genome Sequencing.</title>
        <authorList>
            <person name="Dunlap C."/>
        </authorList>
    </citation>
    <scope>NUCLEOTIDE SEQUENCE [LARGE SCALE GENOMIC DNA]</scope>
    <source>
        <strain evidence="2 3">BD-533</strain>
    </source>
</reference>
<evidence type="ECO:0000256" key="1">
    <source>
        <dbReference type="SAM" id="SignalP"/>
    </source>
</evidence>
<proteinExistence type="predicted"/>
<gene>
    <name evidence="2" type="ORF">P4I72_02700</name>
</gene>
<dbReference type="RefSeq" id="WP_326070446.1">
    <property type="nucleotide sequence ID" value="NZ_JARLKY010000007.1"/>
</dbReference>
<sequence length="146" mass="16736">MKIKYAFFIFIILICSSCNKAMTPLQSDQNLLDNIIKQTANLDIGERKDLNIDIEYESIVVVEPYSTRQILAKLDIDKNSINQILKTMTKDENYQLFIINKGTVTNFVILPSNLSTENDKSISINSPAKLKIEITTDNNRPYKLFK</sequence>
<dbReference type="EMBL" id="JARLKY010000007">
    <property type="protein sequence ID" value="MEC0226035.1"/>
    <property type="molecule type" value="Genomic_DNA"/>
</dbReference>
<comment type="caution">
    <text evidence="2">The sequence shown here is derived from an EMBL/GenBank/DDBJ whole genome shotgun (WGS) entry which is preliminary data.</text>
</comment>